<evidence type="ECO:0000313" key="2">
    <source>
        <dbReference type="Proteomes" id="UP000191160"/>
    </source>
</evidence>
<dbReference type="Proteomes" id="UP000191160">
    <property type="component" value="Unassembled WGS sequence"/>
</dbReference>
<evidence type="ECO:0000313" key="1">
    <source>
        <dbReference type="EMBL" id="OOV84609.1"/>
    </source>
</evidence>
<keyword evidence="2" id="KW-1185">Reference proteome</keyword>
<comment type="caution">
    <text evidence="1">The sequence shown here is derived from an EMBL/GenBank/DDBJ whole genome shotgun (WGS) entry which is preliminary data.</text>
</comment>
<accession>A0A1T1H408</accession>
<dbReference type="InterPro" id="IPR024787">
    <property type="entry name" value="EcsC"/>
</dbReference>
<sequence length="220" mass="23694">MSDKSLTERKILEVLDWTYDKVLEGGMGIDSAQDLAESYLKEKGSLEEQINSLIRWQNTKSATSGFLTGVGGLATMPIAVPANFASVMFVQIRMTAAIAYMCGYDIKDDQVKTFVYACLTGNAIKDMLKDVGIIIGTKLTKNIIQNISGKVITDINKRVGFRLLTKFGTKGAINLGKAIPLVGGLIGGTVDGISTNIVGNTARDLFSPNATWSSNMRDVS</sequence>
<dbReference type="Pfam" id="PF12787">
    <property type="entry name" value="EcsC"/>
    <property type="match status" value="1"/>
</dbReference>
<organism evidence="1 2">
    <name type="scientific">Acinetobacter amyesii</name>
    <dbReference type="NCBI Taxonomy" id="2942470"/>
    <lineage>
        <taxon>Bacteria</taxon>
        <taxon>Pseudomonadati</taxon>
        <taxon>Pseudomonadota</taxon>
        <taxon>Gammaproteobacteria</taxon>
        <taxon>Moraxellales</taxon>
        <taxon>Moraxellaceae</taxon>
        <taxon>Acinetobacter</taxon>
    </lineage>
</organism>
<dbReference type="RefSeq" id="WP_078189758.1">
    <property type="nucleotide sequence ID" value="NZ_JAMCOZ010000006.1"/>
</dbReference>
<dbReference type="AlphaFoldDB" id="A0A1T1H408"/>
<reference evidence="1 2" key="1">
    <citation type="submission" date="2017-02" db="EMBL/GenBank/DDBJ databases">
        <title>Acinetobacter sp. ANC 4945, whole genome shotgun sequencing project.</title>
        <authorList>
            <person name="Radolfova-Krizova L."/>
            <person name="Al Atrouni A."/>
            <person name="Nemec A."/>
        </authorList>
    </citation>
    <scope>NUCLEOTIDE SEQUENCE [LARGE SCALE GENOMIC DNA]</scope>
    <source>
        <strain evidence="1 2">ANC 4945</strain>
    </source>
</reference>
<name>A0A1T1H408_9GAMM</name>
<dbReference type="EMBL" id="MVKX01000003">
    <property type="protein sequence ID" value="OOV84609.1"/>
    <property type="molecule type" value="Genomic_DNA"/>
</dbReference>
<protein>
    <submittedName>
        <fullName evidence="1">EcsC family protein</fullName>
    </submittedName>
</protein>
<proteinExistence type="predicted"/>
<gene>
    <name evidence="1" type="ORF">B1202_06525</name>
</gene>